<dbReference type="RefSeq" id="WP_106251652.1">
    <property type="nucleotide sequence ID" value="NZ_PVZC01000009.1"/>
</dbReference>
<dbReference type="InterPro" id="IPR013211">
    <property type="entry name" value="LVIVD"/>
</dbReference>
<dbReference type="AlphaFoldDB" id="A0A2T0PVR6"/>
<dbReference type="EMBL" id="PVZC01000009">
    <property type="protein sequence ID" value="PRX95520.1"/>
    <property type="molecule type" value="Genomic_DNA"/>
</dbReference>
<keyword evidence="2" id="KW-1185">Reference proteome</keyword>
<gene>
    <name evidence="1" type="ORF">CLV72_109129</name>
</gene>
<reference evidence="1 2" key="1">
    <citation type="submission" date="2018-03" db="EMBL/GenBank/DDBJ databases">
        <title>Genomic Encyclopedia of Archaeal and Bacterial Type Strains, Phase II (KMG-II): from individual species to whole genera.</title>
        <authorList>
            <person name="Goeker M."/>
        </authorList>
    </citation>
    <scope>NUCLEOTIDE SEQUENCE [LARGE SCALE GENOMIC DNA]</scope>
    <source>
        <strain evidence="1 2">DSM 45601</strain>
    </source>
</reference>
<evidence type="ECO:0000313" key="2">
    <source>
        <dbReference type="Proteomes" id="UP000237846"/>
    </source>
</evidence>
<dbReference type="Proteomes" id="UP000237846">
    <property type="component" value="Unassembled WGS sequence"/>
</dbReference>
<comment type="caution">
    <text evidence="1">The sequence shown here is derived from an EMBL/GenBank/DDBJ whole genome shotgun (WGS) entry which is preliminary data.</text>
</comment>
<accession>A0A2T0PVR6</accession>
<sequence>MPPSSAPSSRRSLRRRAGSAAAVVLSALAMVFTVATVPGSASTADTPPGDDIEQSANITLLASLGKADPLTATNSDLAFTGDYAVAGNYNGFTIYDIRNPRRPRTVSQVLCPGGQGDVTVSGDLLYFSVDYPRDSESCASAAWAPGGATAWEGVRIFDISDKRNPQYVAAVATQCGSHTHTVIPSDDGETDYVYVSSYDISRGAPGCEPPHDLVSIIEVPVDAPETAAVAAQPNFFPDGGNPDGNYSYETAGCHDFTAYAELDIAAGACMGDGLLLDISDPLEPYVIDQVRDTENFYFWHSATFSNDADKLVFMDELGGGGAATCNTEVGPNRGGNGIYHIEGEGDDRELVFQSYYKIPRHQADVENCVAHNGSLIPVPDRDIMVQAWYQGGVSVWDFTDSANPEEIAYFDRGPVNDERLVSGGPWSTYYYNGYIYSNEIARGFDVLRIRDPRTAGAQRYRFDEFTPQTQQHFGRW</sequence>
<dbReference type="Pfam" id="PF08309">
    <property type="entry name" value="LVIVD"/>
    <property type="match status" value="1"/>
</dbReference>
<dbReference type="OrthoDB" id="4300819at2"/>
<evidence type="ECO:0008006" key="3">
    <source>
        <dbReference type="Google" id="ProtNLM"/>
    </source>
</evidence>
<evidence type="ECO:0000313" key="1">
    <source>
        <dbReference type="EMBL" id="PRX95520.1"/>
    </source>
</evidence>
<name>A0A2T0PVR6_9ACTN</name>
<proteinExistence type="predicted"/>
<organism evidence="1 2">
    <name type="scientific">Allonocardiopsis opalescens</name>
    <dbReference type="NCBI Taxonomy" id="1144618"/>
    <lineage>
        <taxon>Bacteria</taxon>
        <taxon>Bacillati</taxon>
        <taxon>Actinomycetota</taxon>
        <taxon>Actinomycetes</taxon>
        <taxon>Streptosporangiales</taxon>
        <taxon>Allonocardiopsis</taxon>
    </lineage>
</organism>
<protein>
    <recommendedName>
        <fullName evidence="3">LVIVD repeat-containing protein</fullName>
    </recommendedName>
</protein>